<sequence>MLLFFSFSNAEMTITFEIRPTEYEVFEGTAVLLVYKLEANNSIRIIHNGIAIVRNSVLQGSPERYTLIPPTSNNAYILRLNQVERNDSGRYFSREGTAIFKQLDLKVYYSPKSDPSCTSSHDSSTYFFKDMLGEEFEFNCTVEDGNPVSEAVIYQKFEAKERHVLDINIIKGKNERGSLIRTLSFSSRFNSSFNTSSFTCDVRQKMPPSLKEHDYKKTCVYGPLTFLLNFDVLVSPRLVTIEEGEPVTLTCSTNVECAEKKWTTNVTEGVEMVVKESENKAHLTLSVPKGFPYDVIEAVCKSSFDNRNSSAKVHINIMRGSPKYFIAIIVLFSILLIGLLIFLLFMCHFKSVSEYRTFCRRREKTKPNNEEPELDVDLLEK</sequence>
<evidence type="ECO:0000313" key="2">
    <source>
        <dbReference type="EMBL" id="KAJ8022111.1"/>
    </source>
</evidence>
<accession>A0A9Q0YNF3</accession>
<reference evidence="2" key="1">
    <citation type="submission" date="2021-10" db="EMBL/GenBank/DDBJ databases">
        <title>Tropical sea cucumber genome reveals ecological adaptation and Cuvierian tubules defense mechanism.</title>
        <authorList>
            <person name="Chen T."/>
        </authorList>
    </citation>
    <scope>NUCLEOTIDE SEQUENCE</scope>
    <source>
        <strain evidence="2">Nanhai2018</strain>
        <tissue evidence="2">Muscle</tissue>
    </source>
</reference>
<proteinExistence type="predicted"/>
<dbReference type="EMBL" id="JAIZAY010000021">
    <property type="protein sequence ID" value="KAJ8022111.1"/>
    <property type="molecule type" value="Genomic_DNA"/>
</dbReference>
<evidence type="ECO:0000256" key="1">
    <source>
        <dbReference type="SAM" id="Phobius"/>
    </source>
</evidence>
<feature type="transmembrane region" description="Helical" evidence="1">
    <location>
        <begin position="324"/>
        <end position="346"/>
    </location>
</feature>
<comment type="caution">
    <text evidence="2">The sequence shown here is derived from an EMBL/GenBank/DDBJ whole genome shotgun (WGS) entry which is preliminary data.</text>
</comment>
<dbReference type="SUPFAM" id="SSF48726">
    <property type="entry name" value="Immunoglobulin"/>
    <property type="match status" value="1"/>
</dbReference>
<name>A0A9Q0YNF3_HOLLE</name>
<evidence type="ECO:0008006" key="4">
    <source>
        <dbReference type="Google" id="ProtNLM"/>
    </source>
</evidence>
<keyword evidence="1" id="KW-1133">Transmembrane helix</keyword>
<protein>
    <recommendedName>
        <fullName evidence="4">Ig-like domain-containing protein</fullName>
    </recommendedName>
</protein>
<dbReference type="Proteomes" id="UP001152320">
    <property type="component" value="Chromosome 21"/>
</dbReference>
<keyword evidence="1" id="KW-0472">Membrane</keyword>
<keyword evidence="1" id="KW-0812">Transmembrane</keyword>
<dbReference type="AlphaFoldDB" id="A0A9Q0YNF3"/>
<organism evidence="2 3">
    <name type="scientific">Holothuria leucospilota</name>
    <name type="common">Black long sea cucumber</name>
    <name type="synonym">Mertensiothuria leucospilota</name>
    <dbReference type="NCBI Taxonomy" id="206669"/>
    <lineage>
        <taxon>Eukaryota</taxon>
        <taxon>Metazoa</taxon>
        <taxon>Echinodermata</taxon>
        <taxon>Eleutherozoa</taxon>
        <taxon>Echinozoa</taxon>
        <taxon>Holothuroidea</taxon>
        <taxon>Aspidochirotacea</taxon>
        <taxon>Aspidochirotida</taxon>
        <taxon>Holothuriidae</taxon>
        <taxon>Holothuria</taxon>
    </lineage>
</organism>
<gene>
    <name evidence="2" type="ORF">HOLleu_39513</name>
</gene>
<dbReference type="InterPro" id="IPR036179">
    <property type="entry name" value="Ig-like_dom_sf"/>
</dbReference>
<keyword evidence="3" id="KW-1185">Reference proteome</keyword>
<evidence type="ECO:0000313" key="3">
    <source>
        <dbReference type="Proteomes" id="UP001152320"/>
    </source>
</evidence>